<reference evidence="3" key="1">
    <citation type="journal article" date="2019" name="Int. J. Syst. Evol. Microbiol.">
        <title>The Global Catalogue of Microorganisms (GCM) 10K type strain sequencing project: providing services to taxonomists for standard genome sequencing and annotation.</title>
        <authorList>
            <consortium name="The Broad Institute Genomics Platform"/>
            <consortium name="The Broad Institute Genome Sequencing Center for Infectious Disease"/>
            <person name="Wu L."/>
            <person name="Ma J."/>
        </authorList>
    </citation>
    <scope>NUCLEOTIDE SEQUENCE [LARGE SCALE GENOMIC DNA]</scope>
    <source>
        <strain evidence="3">CGMCC 1.12404</strain>
    </source>
</reference>
<evidence type="ECO:0000313" key="2">
    <source>
        <dbReference type="EMBL" id="GGA31996.1"/>
    </source>
</evidence>
<gene>
    <name evidence="2" type="ORF">GCM10007416_00690</name>
</gene>
<sequence length="75" mass="8511">MAYKIRVKNTSDRVVERLGHEFLPGKEVEVVVHSRRDLLTIKAPVALEVEVEEVKEKATSRKSEDVEKAPARKKG</sequence>
<proteinExistence type="predicted"/>
<keyword evidence="3" id="KW-1185">Reference proteome</keyword>
<evidence type="ECO:0000256" key="1">
    <source>
        <dbReference type="SAM" id="MobiDB-lite"/>
    </source>
</evidence>
<dbReference type="Proteomes" id="UP000617979">
    <property type="component" value="Unassembled WGS sequence"/>
</dbReference>
<organism evidence="2 3">
    <name type="scientific">Kroppenstedtia guangzhouensis</name>
    <dbReference type="NCBI Taxonomy" id="1274356"/>
    <lineage>
        <taxon>Bacteria</taxon>
        <taxon>Bacillati</taxon>
        <taxon>Bacillota</taxon>
        <taxon>Bacilli</taxon>
        <taxon>Bacillales</taxon>
        <taxon>Thermoactinomycetaceae</taxon>
        <taxon>Kroppenstedtia</taxon>
    </lineage>
</organism>
<name>A0ABQ1FVL2_9BACL</name>
<accession>A0ABQ1FVL2</accession>
<comment type="caution">
    <text evidence="2">The sequence shown here is derived from an EMBL/GenBank/DDBJ whole genome shotgun (WGS) entry which is preliminary data.</text>
</comment>
<dbReference type="EMBL" id="BMEX01000001">
    <property type="protein sequence ID" value="GGA31996.1"/>
    <property type="molecule type" value="Genomic_DNA"/>
</dbReference>
<evidence type="ECO:0000313" key="3">
    <source>
        <dbReference type="Proteomes" id="UP000617979"/>
    </source>
</evidence>
<protein>
    <submittedName>
        <fullName evidence="2">Uncharacterized protein</fullName>
    </submittedName>
</protein>
<dbReference type="RefSeq" id="WP_188428651.1">
    <property type="nucleotide sequence ID" value="NZ_BMEX01000001.1"/>
</dbReference>
<feature type="region of interest" description="Disordered" evidence="1">
    <location>
        <begin position="54"/>
        <end position="75"/>
    </location>
</feature>